<organism evidence="2">
    <name type="scientific">Arundo donax</name>
    <name type="common">Giant reed</name>
    <name type="synonym">Donax arundinaceus</name>
    <dbReference type="NCBI Taxonomy" id="35708"/>
    <lineage>
        <taxon>Eukaryota</taxon>
        <taxon>Viridiplantae</taxon>
        <taxon>Streptophyta</taxon>
        <taxon>Embryophyta</taxon>
        <taxon>Tracheophyta</taxon>
        <taxon>Spermatophyta</taxon>
        <taxon>Magnoliopsida</taxon>
        <taxon>Liliopsida</taxon>
        <taxon>Poales</taxon>
        <taxon>Poaceae</taxon>
        <taxon>PACMAD clade</taxon>
        <taxon>Arundinoideae</taxon>
        <taxon>Arundineae</taxon>
        <taxon>Arundo</taxon>
    </lineage>
</organism>
<sequence>MSDISLNLYMSFFLLLLTNTNSSENFVMAIYPRLS</sequence>
<reference evidence="2" key="1">
    <citation type="submission" date="2014-09" db="EMBL/GenBank/DDBJ databases">
        <authorList>
            <person name="Magalhaes I.L.F."/>
            <person name="Oliveira U."/>
            <person name="Santos F.R."/>
            <person name="Vidigal T.H.D.A."/>
            <person name="Brescovit A.D."/>
            <person name="Santos A.J."/>
        </authorList>
    </citation>
    <scope>NUCLEOTIDE SEQUENCE</scope>
    <source>
        <tissue evidence="2">Shoot tissue taken approximately 20 cm above the soil surface</tissue>
    </source>
</reference>
<proteinExistence type="predicted"/>
<dbReference type="AlphaFoldDB" id="A0A0A9GVA2"/>
<protein>
    <submittedName>
        <fullName evidence="2">Uncharacterized protein</fullName>
    </submittedName>
</protein>
<evidence type="ECO:0000313" key="2">
    <source>
        <dbReference type="EMBL" id="JAE27464.1"/>
    </source>
</evidence>
<evidence type="ECO:0000256" key="1">
    <source>
        <dbReference type="SAM" id="SignalP"/>
    </source>
</evidence>
<feature type="chain" id="PRO_5002065251" evidence="1">
    <location>
        <begin position="23"/>
        <end position="35"/>
    </location>
</feature>
<dbReference type="EMBL" id="GBRH01170432">
    <property type="protein sequence ID" value="JAE27464.1"/>
    <property type="molecule type" value="Transcribed_RNA"/>
</dbReference>
<name>A0A0A9GVA2_ARUDO</name>
<accession>A0A0A9GVA2</accession>
<reference evidence="2" key="2">
    <citation type="journal article" date="2015" name="Data Brief">
        <title>Shoot transcriptome of the giant reed, Arundo donax.</title>
        <authorList>
            <person name="Barrero R.A."/>
            <person name="Guerrero F.D."/>
            <person name="Moolhuijzen P."/>
            <person name="Goolsby J.A."/>
            <person name="Tidwell J."/>
            <person name="Bellgard S.E."/>
            <person name="Bellgard M.I."/>
        </authorList>
    </citation>
    <scope>NUCLEOTIDE SEQUENCE</scope>
    <source>
        <tissue evidence="2">Shoot tissue taken approximately 20 cm above the soil surface</tissue>
    </source>
</reference>
<feature type="signal peptide" evidence="1">
    <location>
        <begin position="1"/>
        <end position="22"/>
    </location>
</feature>
<keyword evidence="1" id="KW-0732">Signal</keyword>